<accession>U5CWE1</accession>
<dbReference type="EMBL" id="KI392312">
    <property type="protein sequence ID" value="ERN17641.1"/>
    <property type="molecule type" value="Genomic_DNA"/>
</dbReference>
<dbReference type="AlphaFoldDB" id="U5CWE1"/>
<sequence length="105" mass="11139">MDVTVRIWSSFAMEQIPGSFGTILGFSLRLGQTVSSGAALMIMSRGVDFYDYTAFWIGNGPGLGLLLRVRNRPGLGCSSPGFGLALIPIGSTKAWPDLGLNGTKK</sequence>
<organism evidence="1 2">
    <name type="scientific">Amborella trichopoda</name>
    <dbReference type="NCBI Taxonomy" id="13333"/>
    <lineage>
        <taxon>Eukaryota</taxon>
        <taxon>Viridiplantae</taxon>
        <taxon>Streptophyta</taxon>
        <taxon>Embryophyta</taxon>
        <taxon>Tracheophyta</taxon>
        <taxon>Spermatophyta</taxon>
        <taxon>Magnoliopsida</taxon>
        <taxon>Amborellales</taxon>
        <taxon>Amborellaceae</taxon>
        <taxon>Amborella</taxon>
    </lineage>
</organism>
<dbReference type="Proteomes" id="UP000017836">
    <property type="component" value="Unassembled WGS sequence"/>
</dbReference>
<protein>
    <submittedName>
        <fullName evidence="1">Uncharacterized protein</fullName>
    </submittedName>
</protein>
<dbReference type="HOGENOM" id="CLU_2240231_0_0_1"/>
<proteinExistence type="predicted"/>
<evidence type="ECO:0000313" key="1">
    <source>
        <dbReference type="EMBL" id="ERN17641.1"/>
    </source>
</evidence>
<evidence type="ECO:0000313" key="2">
    <source>
        <dbReference type="Proteomes" id="UP000017836"/>
    </source>
</evidence>
<name>U5CWE1_AMBTC</name>
<keyword evidence="2" id="KW-1185">Reference proteome</keyword>
<dbReference type="Gramene" id="ERN17641">
    <property type="protein sequence ID" value="ERN17641"/>
    <property type="gene ID" value="AMTR_s00059p00177330"/>
</dbReference>
<gene>
    <name evidence="1" type="ORF">AMTR_s00059p00177330</name>
</gene>
<reference evidence="2" key="1">
    <citation type="journal article" date="2013" name="Science">
        <title>The Amborella genome and the evolution of flowering plants.</title>
        <authorList>
            <consortium name="Amborella Genome Project"/>
        </authorList>
    </citation>
    <scope>NUCLEOTIDE SEQUENCE [LARGE SCALE GENOMIC DNA]</scope>
</reference>